<keyword evidence="8" id="KW-0433">Leucine-rich repeat</keyword>
<dbReference type="InterPro" id="IPR001478">
    <property type="entry name" value="PDZ"/>
</dbReference>
<evidence type="ECO:0000256" key="7">
    <source>
        <dbReference type="ARBA" id="ARBA00022553"/>
    </source>
</evidence>
<feature type="compositionally biased region" description="Basic and acidic residues" evidence="14">
    <location>
        <begin position="2296"/>
        <end position="2306"/>
    </location>
</feature>
<dbReference type="CDD" id="cd06701">
    <property type="entry name" value="PDZ4_Scribble-like"/>
    <property type="match status" value="1"/>
</dbReference>
<dbReference type="EnsemblMetazoa" id="ENSAATROPT015196">
    <property type="protein sequence ID" value="ENSAATROPP013655"/>
    <property type="gene ID" value="ENSAATROPG012367"/>
</dbReference>
<accession>A0AAG5DRS6</accession>
<dbReference type="GO" id="GO:0030154">
    <property type="term" value="P:cell differentiation"/>
    <property type="evidence" value="ECO:0007669"/>
    <property type="project" value="UniProtKB-KW"/>
</dbReference>
<dbReference type="SUPFAM" id="SSF52058">
    <property type="entry name" value="L domain-like"/>
    <property type="match status" value="2"/>
</dbReference>
<dbReference type="Pfam" id="PF13855">
    <property type="entry name" value="LRR_8"/>
    <property type="match status" value="2"/>
</dbReference>
<feature type="region of interest" description="Disordered" evidence="14">
    <location>
        <begin position="424"/>
        <end position="511"/>
    </location>
</feature>
<keyword evidence="10" id="KW-0221">Differentiation</keyword>
<organism evidence="16 17">
    <name type="scientific">Anopheles atroparvus</name>
    <name type="common">European mosquito</name>
    <dbReference type="NCBI Taxonomy" id="41427"/>
    <lineage>
        <taxon>Eukaryota</taxon>
        <taxon>Metazoa</taxon>
        <taxon>Ecdysozoa</taxon>
        <taxon>Arthropoda</taxon>
        <taxon>Hexapoda</taxon>
        <taxon>Insecta</taxon>
        <taxon>Pterygota</taxon>
        <taxon>Neoptera</taxon>
        <taxon>Endopterygota</taxon>
        <taxon>Diptera</taxon>
        <taxon>Nematocera</taxon>
        <taxon>Culicoidea</taxon>
        <taxon>Culicidae</taxon>
        <taxon>Anophelinae</taxon>
        <taxon>Anopheles</taxon>
    </lineage>
</organism>
<dbReference type="InterPro" id="IPR001611">
    <property type="entry name" value="Leu-rich_rpt"/>
</dbReference>
<feature type="compositionally biased region" description="Acidic residues" evidence="14">
    <location>
        <begin position="2283"/>
        <end position="2295"/>
    </location>
</feature>
<keyword evidence="12" id="KW-0175">Coiled coil</keyword>
<dbReference type="SMART" id="SM00228">
    <property type="entry name" value="PDZ"/>
    <property type="match status" value="4"/>
</dbReference>
<feature type="compositionally biased region" description="Basic and acidic residues" evidence="14">
    <location>
        <begin position="2091"/>
        <end position="2100"/>
    </location>
</feature>
<dbReference type="SUPFAM" id="SSF50156">
    <property type="entry name" value="PDZ domain-like"/>
    <property type="match status" value="4"/>
</dbReference>
<dbReference type="FunFam" id="3.80.10.10:FF:000599">
    <property type="entry name" value="Leucine-rich repeat-containing protein"/>
    <property type="match status" value="1"/>
</dbReference>
<feature type="compositionally biased region" description="Low complexity" evidence="14">
    <location>
        <begin position="1042"/>
        <end position="1088"/>
    </location>
</feature>
<dbReference type="FunFam" id="2.30.42.10:FF:000074">
    <property type="entry name" value="protein scribble homolog isoform X2"/>
    <property type="match status" value="1"/>
</dbReference>
<feature type="compositionally biased region" description="Acidic residues" evidence="14">
    <location>
        <begin position="2140"/>
        <end position="2164"/>
    </location>
</feature>
<feature type="compositionally biased region" description="Acidic residues" evidence="14">
    <location>
        <begin position="549"/>
        <end position="558"/>
    </location>
</feature>
<evidence type="ECO:0000256" key="10">
    <source>
        <dbReference type="ARBA" id="ARBA00022782"/>
    </source>
</evidence>
<evidence type="ECO:0000256" key="5">
    <source>
        <dbReference type="ARBA" id="ARBA00022475"/>
    </source>
</evidence>
<feature type="compositionally biased region" description="Basic and acidic residues" evidence="14">
    <location>
        <begin position="1638"/>
        <end position="1661"/>
    </location>
</feature>
<dbReference type="GO" id="GO:0014069">
    <property type="term" value="C:postsynaptic density"/>
    <property type="evidence" value="ECO:0007669"/>
    <property type="project" value="TreeGrafter"/>
</dbReference>
<dbReference type="InterPro" id="IPR036034">
    <property type="entry name" value="PDZ_sf"/>
</dbReference>
<keyword evidence="13" id="KW-0472">Membrane</keyword>
<feature type="region of interest" description="Disordered" evidence="14">
    <location>
        <begin position="2276"/>
        <end position="2326"/>
    </location>
</feature>
<proteinExistence type="predicted"/>
<evidence type="ECO:0000313" key="16">
    <source>
        <dbReference type="EnsemblMetazoa" id="ENSAATROPP013655"/>
    </source>
</evidence>
<feature type="region of interest" description="Disordered" evidence="14">
    <location>
        <begin position="1526"/>
        <end position="1546"/>
    </location>
</feature>
<keyword evidence="7" id="KW-0597">Phosphoprotein</keyword>
<dbReference type="Proteomes" id="UP000075880">
    <property type="component" value="Unassembled WGS sequence"/>
</dbReference>
<dbReference type="SMART" id="SM00365">
    <property type="entry name" value="LRR_SD22"/>
    <property type="match status" value="4"/>
</dbReference>
<dbReference type="PANTHER" id="PTHR23119">
    <property type="entry name" value="DISCS LARGE"/>
    <property type="match status" value="1"/>
</dbReference>
<dbReference type="PANTHER" id="PTHR23119:SF44">
    <property type="entry name" value="PROTEIN LAP4"/>
    <property type="match status" value="1"/>
</dbReference>
<evidence type="ECO:0000256" key="12">
    <source>
        <dbReference type="ARBA" id="ARBA00023054"/>
    </source>
</evidence>
<dbReference type="CDD" id="cd06703">
    <property type="entry name" value="PDZ2_Scribble-like"/>
    <property type="match status" value="1"/>
</dbReference>
<keyword evidence="9" id="KW-0677">Repeat</keyword>
<feature type="region of interest" description="Disordered" evidence="14">
    <location>
        <begin position="532"/>
        <end position="632"/>
    </location>
</feature>
<feature type="compositionally biased region" description="Acidic residues" evidence="14">
    <location>
        <begin position="2224"/>
        <end position="2237"/>
    </location>
</feature>
<reference evidence="16" key="1">
    <citation type="submission" date="2024-04" db="UniProtKB">
        <authorList>
            <consortium name="EnsemblMetazoa"/>
        </authorList>
    </citation>
    <scope>IDENTIFICATION</scope>
    <source>
        <strain evidence="16">EBRO</strain>
    </source>
</reference>
<evidence type="ECO:0000256" key="3">
    <source>
        <dbReference type="ARBA" id="ARBA00004496"/>
    </source>
</evidence>
<dbReference type="Gene3D" id="3.80.10.10">
    <property type="entry name" value="Ribonuclease Inhibitor"/>
    <property type="match status" value="3"/>
</dbReference>
<feature type="region of interest" description="Disordered" evidence="14">
    <location>
        <begin position="995"/>
        <end position="1098"/>
    </location>
</feature>
<dbReference type="SMART" id="SM00369">
    <property type="entry name" value="LRR_TYP"/>
    <property type="match status" value="14"/>
</dbReference>
<dbReference type="FunFam" id="2.30.42.10:FF:000153">
    <property type="entry name" value="Scribbled, isoform T"/>
    <property type="match status" value="1"/>
</dbReference>
<feature type="domain" description="PDZ" evidence="15">
    <location>
        <begin position="1354"/>
        <end position="1446"/>
    </location>
</feature>
<keyword evidence="17" id="KW-1185">Reference proteome</keyword>
<feature type="domain" description="PDZ" evidence="15">
    <location>
        <begin position="682"/>
        <end position="769"/>
    </location>
</feature>
<dbReference type="PROSITE" id="PS51450">
    <property type="entry name" value="LRR"/>
    <property type="match status" value="3"/>
</dbReference>
<feature type="compositionally biased region" description="Polar residues" evidence="14">
    <location>
        <begin position="494"/>
        <end position="510"/>
    </location>
</feature>
<feature type="compositionally biased region" description="Basic and acidic residues" evidence="14">
    <location>
        <begin position="1670"/>
        <end position="1688"/>
    </location>
</feature>
<dbReference type="GO" id="GO:0043113">
    <property type="term" value="P:receptor clustering"/>
    <property type="evidence" value="ECO:0007669"/>
    <property type="project" value="TreeGrafter"/>
</dbReference>
<comment type="subcellular location">
    <subcellularLocation>
        <location evidence="2">Cell junction</location>
    </subcellularLocation>
    <subcellularLocation>
        <location evidence="1">Cell membrane</location>
        <topology evidence="1">Peripheral membrane protein</topology>
    </subcellularLocation>
    <subcellularLocation>
        <location evidence="3">Cytoplasm</location>
    </subcellularLocation>
</comment>
<evidence type="ECO:0000256" key="1">
    <source>
        <dbReference type="ARBA" id="ARBA00004202"/>
    </source>
</evidence>
<feature type="compositionally biased region" description="Basic and acidic residues" evidence="14">
    <location>
        <begin position="1717"/>
        <end position="1730"/>
    </location>
</feature>
<keyword evidence="11" id="KW-0965">Cell junction</keyword>
<feature type="compositionally biased region" description="Basic and acidic residues" evidence="14">
    <location>
        <begin position="470"/>
        <end position="490"/>
    </location>
</feature>
<evidence type="ECO:0000313" key="17">
    <source>
        <dbReference type="Proteomes" id="UP000075880"/>
    </source>
</evidence>
<feature type="compositionally biased region" description="Low complexity" evidence="14">
    <location>
        <begin position="1734"/>
        <end position="1748"/>
    </location>
</feature>
<evidence type="ECO:0000256" key="8">
    <source>
        <dbReference type="ARBA" id="ARBA00022614"/>
    </source>
</evidence>
<evidence type="ECO:0000259" key="15">
    <source>
        <dbReference type="PROSITE" id="PS50106"/>
    </source>
</evidence>
<feature type="region of interest" description="Disordered" evidence="14">
    <location>
        <begin position="1465"/>
        <end position="1494"/>
    </location>
</feature>
<feature type="compositionally biased region" description="Basic residues" evidence="14">
    <location>
        <begin position="2370"/>
        <end position="2381"/>
    </location>
</feature>
<dbReference type="GO" id="GO:0005737">
    <property type="term" value="C:cytoplasm"/>
    <property type="evidence" value="ECO:0007669"/>
    <property type="project" value="UniProtKB-SubCell"/>
</dbReference>
<feature type="region of interest" description="Disordered" evidence="14">
    <location>
        <begin position="644"/>
        <end position="667"/>
    </location>
</feature>
<evidence type="ECO:0000256" key="4">
    <source>
        <dbReference type="ARBA" id="ARBA00022473"/>
    </source>
</evidence>
<feature type="region of interest" description="Disordered" evidence="14">
    <location>
        <begin position="2340"/>
        <end position="2381"/>
    </location>
</feature>
<feature type="domain" description="PDZ" evidence="15">
    <location>
        <begin position="867"/>
        <end position="957"/>
    </location>
</feature>
<feature type="compositionally biased region" description="Low complexity" evidence="14">
    <location>
        <begin position="1530"/>
        <end position="1539"/>
    </location>
</feature>
<feature type="compositionally biased region" description="Low complexity" evidence="14">
    <location>
        <begin position="2340"/>
        <end position="2354"/>
    </location>
</feature>
<feature type="compositionally biased region" description="Acidic residues" evidence="14">
    <location>
        <begin position="2101"/>
        <end position="2117"/>
    </location>
</feature>
<evidence type="ECO:0000256" key="9">
    <source>
        <dbReference type="ARBA" id="ARBA00022737"/>
    </source>
</evidence>
<feature type="compositionally biased region" description="Low complexity" evidence="14">
    <location>
        <begin position="2311"/>
        <end position="2326"/>
    </location>
</feature>
<dbReference type="GO" id="GO:0098887">
    <property type="term" value="P:neurotransmitter receptor transport, endosome to postsynaptic membrane"/>
    <property type="evidence" value="ECO:0007669"/>
    <property type="project" value="TreeGrafter"/>
</dbReference>
<keyword evidence="4" id="KW-0217">Developmental protein</keyword>
<dbReference type="CDD" id="cd06704">
    <property type="entry name" value="PDZ1_Scribble-like"/>
    <property type="match status" value="1"/>
</dbReference>
<feature type="region of interest" description="Disordered" evidence="14">
    <location>
        <begin position="1110"/>
        <end position="1138"/>
    </location>
</feature>
<feature type="region of interest" description="Disordered" evidence="14">
    <location>
        <begin position="1941"/>
        <end position="1998"/>
    </location>
</feature>
<dbReference type="GO" id="GO:0005912">
    <property type="term" value="C:adherens junction"/>
    <property type="evidence" value="ECO:0007669"/>
    <property type="project" value="TreeGrafter"/>
</dbReference>
<dbReference type="Pfam" id="PF00595">
    <property type="entry name" value="PDZ"/>
    <property type="match status" value="4"/>
</dbReference>
<evidence type="ECO:0000256" key="13">
    <source>
        <dbReference type="ARBA" id="ARBA00023136"/>
    </source>
</evidence>
<evidence type="ECO:0000256" key="6">
    <source>
        <dbReference type="ARBA" id="ARBA00022490"/>
    </source>
</evidence>
<feature type="region of interest" description="Disordered" evidence="14">
    <location>
        <begin position="1586"/>
        <end position="1768"/>
    </location>
</feature>
<dbReference type="PROSITE" id="PS50106">
    <property type="entry name" value="PDZ"/>
    <property type="match status" value="4"/>
</dbReference>
<dbReference type="GO" id="GO:0019901">
    <property type="term" value="F:protein kinase binding"/>
    <property type="evidence" value="ECO:0007669"/>
    <property type="project" value="TreeGrafter"/>
</dbReference>
<dbReference type="GO" id="GO:0098609">
    <property type="term" value="P:cell-cell adhesion"/>
    <property type="evidence" value="ECO:0007669"/>
    <property type="project" value="TreeGrafter"/>
</dbReference>
<dbReference type="FunFam" id="3.80.10.10:FF:000076">
    <property type="entry name" value="protein lap4 isoform X23"/>
    <property type="match status" value="1"/>
</dbReference>
<dbReference type="FunFam" id="2.30.42.10:FF:000064">
    <property type="entry name" value="protein lap4 isoform X1"/>
    <property type="match status" value="1"/>
</dbReference>
<keyword evidence="6" id="KW-0963">Cytoplasm</keyword>
<feature type="compositionally biased region" description="Basic and acidic residues" evidence="14">
    <location>
        <begin position="1950"/>
        <end position="1959"/>
    </location>
</feature>
<dbReference type="FunFam" id="3.80.10.10:FF:000036">
    <property type="entry name" value="protein scribble homolog isoform X1"/>
    <property type="match status" value="1"/>
</dbReference>
<dbReference type="GO" id="GO:0098968">
    <property type="term" value="P:neurotransmitter receptor transport postsynaptic membrane to endosome"/>
    <property type="evidence" value="ECO:0007669"/>
    <property type="project" value="TreeGrafter"/>
</dbReference>
<feature type="compositionally biased region" description="Basic and acidic residues" evidence="14">
    <location>
        <begin position="428"/>
        <end position="463"/>
    </location>
</feature>
<dbReference type="FunFam" id="2.30.42.10:FF:000041">
    <property type="entry name" value="protein scribble homolog isoform X1"/>
    <property type="match status" value="1"/>
</dbReference>
<feature type="compositionally biased region" description="Acidic residues" evidence="14">
    <location>
        <begin position="1696"/>
        <end position="1716"/>
    </location>
</feature>
<protein>
    <recommendedName>
        <fullName evidence="15">PDZ domain-containing protein</fullName>
    </recommendedName>
</protein>
<dbReference type="InterPro" id="IPR032675">
    <property type="entry name" value="LRR_dom_sf"/>
</dbReference>
<feature type="region of interest" description="Disordered" evidence="14">
    <location>
        <begin position="1902"/>
        <end position="1922"/>
    </location>
</feature>
<feature type="compositionally biased region" description="Polar residues" evidence="14">
    <location>
        <begin position="1599"/>
        <end position="1614"/>
    </location>
</feature>
<feature type="region of interest" description="Disordered" evidence="14">
    <location>
        <begin position="2087"/>
        <end position="2180"/>
    </location>
</feature>
<keyword evidence="5" id="KW-1003">Cell membrane</keyword>
<feature type="compositionally biased region" description="Polar residues" evidence="14">
    <location>
        <begin position="654"/>
        <end position="663"/>
    </location>
</feature>
<evidence type="ECO:0000256" key="11">
    <source>
        <dbReference type="ARBA" id="ARBA00022949"/>
    </source>
</evidence>
<dbReference type="GO" id="GO:0016323">
    <property type="term" value="C:basolateral plasma membrane"/>
    <property type="evidence" value="ECO:0007669"/>
    <property type="project" value="TreeGrafter"/>
</dbReference>
<dbReference type="InterPro" id="IPR050614">
    <property type="entry name" value="Synaptic_Scaffolding_LAP-MAGUK"/>
</dbReference>
<feature type="compositionally biased region" description="Basic and acidic residues" evidence="14">
    <location>
        <begin position="1024"/>
        <end position="1034"/>
    </location>
</feature>
<feature type="region of interest" description="Disordered" evidence="14">
    <location>
        <begin position="2196"/>
        <end position="2246"/>
    </location>
</feature>
<evidence type="ECO:0000256" key="2">
    <source>
        <dbReference type="ARBA" id="ARBA00004282"/>
    </source>
</evidence>
<dbReference type="CDD" id="cd06702">
    <property type="entry name" value="PDZ3_Scribble-like"/>
    <property type="match status" value="1"/>
</dbReference>
<feature type="compositionally biased region" description="Basic residues" evidence="14">
    <location>
        <begin position="603"/>
        <end position="623"/>
    </location>
</feature>
<dbReference type="GO" id="GO:0045197">
    <property type="term" value="P:establishment or maintenance of epithelial cell apical/basal polarity"/>
    <property type="evidence" value="ECO:0007669"/>
    <property type="project" value="TreeGrafter"/>
</dbReference>
<feature type="compositionally biased region" description="Low complexity" evidence="14">
    <location>
        <begin position="581"/>
        <end position="590"/>
    </location>
</feature>
<feature type="domain" description="PDZ" evidence="15">
    <location>
        <begin position="1257"/>
        <end position="1347"/>
    </location>
</feature>
<dbReference type="SMART" id="SM00364">
    <property type="entry name" value="LRR_BAC"/>
    <property type="match status" value="9"/>
</dbReference>
<evidence type="ECO:0000256" key="14">
    <source>
        <dbReference type="SAM" id="MobiDB-lite"/>
    </source>
</evidence>
<feature type="compositionally biased region" description="Polar residues" evidence="14">
    <location>
        <begin position="1758"/>
        <end position="1768"/>
    </location>
</feature>
<dbReference type="GO" id="GO:0045211">
    <property type="term" value="C:postsynaptic membrane"/>
    <property type="evidence" value="ECO:0007669"/>
    <property type="project" value="TreeGrafter"/>
</dbReference>
<sequence>MFKYIPIFKGCNRQIEYVDNRHSSLPNVPEEIFRYSNSLEELLLDANHIRDLPKGFFRLYRLRKLGLSDNDILKLPSDIQNFVNLVELDVSRNEIGDIPEDIKHLRSLQVADFSSNPISRLPAGFSQLRNLTVLGLNDMSLIALPQDFGCLSKLVSLELRENLLKNLPESISQLTKLERLDLGDNEIDELPSHLGYLPSLQELWLDHNQLQRLPPEIGLLKKLVCLDVSENRLEELPEEIGGLECLTDLHLSQNLLEMLPNGFSRLVSLSILKLDQNRLHTLNDSIGSCVNMQELILTENFLNELPATVGNMLQLNNLNVDRNSLVAVPHELGNCRQLGVLSLRENKLTRLPSELGNCSELHVLDVSGNLLQHLPYSLVNLQLKAVWLSENQSQPLPTFQPDVDELTKEQVLTCFLLPQQRYVPANPSHREDTDSENWEEREASRTHSVKFTEDFNADKDKPFVRQNTPHPKELKMKAHKLFAKERKSDDLSGNLDTLSEESASRPSLLTRSGYGAATMEDIQGAMPNETVHETSAEGGHSNSGAALLDTDDYPDDDGYEKRVGFEVEHEDDEPGQEQEQHQQYQQQEQQYGDEFDENGGKKPISKLHRRDTPHHLKNKRVHHTATDKNTNLMFTSLKLKELSPPKLDEHPTLEQPQTQTPSANHPEDTLDAYTALKEERLEIHIERTSAGLGLSIAGGRGSTPFKGDDEGIFISRVTEKGPADLAGLKVGDKVLKVNGISVEDADHYDAVEVLKACGAVLVLFIAREVTRLIGHPVFDESGSVAQISVTDHQPLGDGEPGPGEMMVAPPPPPPASLGIPTTDGSNGYLGAGAPSPNTVGLPNGAAGANLGDMLANGNEITQKIILHTTLIRDQIGQGLGFCIAGGKGHVPFKDGSEGIYISRLNENGVAAKDGKIMVGDRVLAINGVDITNAHHDYAVQLLTDHQRFVRLVVQREVKGPLDALHSPRSPLVGPTGVGARTGAAGYLANRAGYTGYRRSTTDDQVGETHGSSQQPLGDPARAGPEVDAKAHEQQKVTGNGGPPALSALSPSSYAPQLAPHHHLPSSAAHEPQPHQQQQAHLQSQTQTQPQPPLPAPRTVLMQNVNNTHKQNITSYDGSNDSNGVAPKQQQPDPQTAMQVATGNGTAYAAATNNNGVVAHSTHDDSQVSARPMTSADFQAMIPSHFISGGRQVNVERGDHGPSVTVTVQKAVPDMPMLPPAPTELGTVTETITKSTFTETVMTRVTDNRLLEPLISEEVILPKDQGSLGFSIIGGTDHSCTPFGGNEPGIFISHIVAGGIAALSGKLRIGDRILKVNGTDVTQATHQEAVMELLRPCDDIKLTVQHDPLPAGFQEVHIVKQEGERLGMHIKGGLNGQRGNPLDITDEGVFISKINTNGAAKRDGRLRVGMRILQVNGLSLLGSTHQEAVDALRATGNQLHLVVCKGYEKSDLLHLAGSAGGMSASFSNNGENARIGSRASETGSELSQSVSSLDRDDSVLVADAHRKLSVDKIDEEATPPQKFTSMEALDQQHQQQQQQQDVAVSGSSRALANVNPLDQQVAVMPKEKSTPEKVLDIVRAAESLALGGGPLIENGPPKSPTETTSESLQKTTTIVMSKHTLDTQAPQSPPLGPKTPKSVSDKKRFFENAMEDQQKPTPKSEKVFSFLSQDEVEKLKQEEERKIATLGREKIHRRYEAEEDEDDDDQRDDHNNDDDDHDDRGHAGKQQHLDDAADEQQTMEAAVAATAQAQKEREKADINDNNMSPTPSSIVRDELVRPAVGESTVVQQKLSPSQLASPLVAKTPVVSRIPIRTANAEKRARANNCLPPEYDESKLSPSEIRALRAQKRAAWRQARLKSLENDALQAQIMIQTMNAVMLHEDGTGGGGATAGNVGGNLLMHVHGSADGGATAQEGENAQQQQQQQLHVLDEEVETMREKIIMFELEDSSSGDSERIDEHDGTLNTSTASGADETMPSDQDVTVGGGPCGPAQAAEESPSTVQTIVEVINPMLTGDGQPHDIAIGRYNDVYGGEDSFAFSSDSPNAETTADGYGSARFAYEPVGAYESINDKMKHVLRELKQCEKVKQNLSKSLTEEELREQDYRDEEEDEAEEEDEDNDGPATAVGSYIEYAVRPTVVDEQPGNEEDNDDDDDDDGDDDDDDDADDGLQAAERYEEKTGAIGTVFMVRERLINDFYTHQSELAHEQHQQHHTQQRKYQQQPHTHDAEEENDDDDDDEDSYRDCEVITNPNAEGFAAAFDTREAGKKLFQQTLHSEKLKAAFASGGDDDDDDDEDDEDGQRSAVDDRRNGNAQAGSTVGASSSPTTTSTTITTATIATTTMLVQATAPTTTTVQTTVGKSEQAETSTGVNGSGKRKKRKGKKKK</sequence>
<name>A0AAG5DRS6_ANOAO</name>
<dbReference type="InterPro" id="IPR003591">
    <property type="entry name" value="Leu-rich_rpt_typical-subtyp"/>
</dbReference>
<dbReference type="Gene3D" id="2.30.42.10">
    <property type="match status" value="4"/>
</dbReference>